<name>A0A1Q9LJT6_9PSEU</name>
<dbReference type="AlphaFoldDB" id="A0A1Q9LJT6"/>
<gene>
    <name evidence="2" type="ORF">BJP25_22730</name>
</gene>
<sequence length="274" mass="28143">MNAPPAPRPGRHRVRLGEAELLQDADRPSGWLLSVGGVAQSYVDLDEPAHLEFDYMRRIGDVLDCLRPGPLAVLHVGGGAGSLARYAAATRPGSRQLLVDADDLLVELVSAQLGLRAVPGLAVEVGDGRAALAAAAAGEWDVVVLDAFHQATIPAGMVTLGSVSDVDKALAAGGVCLANVTDGPGLAFVRRVVGTLGAVFEHVVVVGEPAVLRGRRFANVVVAASRDELPVAEVAGLAAGAVFPARVVPGAELMGDPITDDEPVASPLPPEMFT</sequence>
<organism evidence="2 3">
    <name type="scientific">Actinokineospora bangkokensis</name>
    <dbReference type="NCBI Taxonomy" id="1193682"/>
    <lineage>
        <taxon>Bacteria</taxon>
        <taxon>Bacillati</taxon>
        <taxon>Actinomycetota</taxon>
        <taxon>Actinomycetes</taxon>
        <taxon>Pseudonocardiales</taxon>
        <taxon>Pseudonocardiaceae</taxon>
        <taxon>Actinokineospora</taxon>
    </lineage>
</organism>
<evidence type="ECO:0000256" key="1">
    <source>
        <dbReference type="ARBA" id="ARBA00023115"/>
    </source>
</evidence>
<evidence type="ECO:0000313" key="3">
    <source>
        <dbReference type="Proteomes" id="UP000186040"/>
    </source>
</evidence>
<protein>
    <submittedName>
        <fullName evidence="2">Spermidine synthase-like protein</fullName>
    </submittedName>
</protein>
<dbReference type="GO" id="GO:0006596">
    <property type="term" value="P:polyamine biosynthetic process"/>
    <property type="evidence" value="ECO:0007669"/>
    <property type="project" value="UniProtKB-KW"/>
</dbReference>
<dbReference type="InterPro" id="IPR029063">
    <property type="entry name" value="SAM-dependent_MTases_sf"/>
</dbReference>
<comment type="caution">
    <text evidence="2">The sequence shown here is derived from an EMBL/GenBank/DDBJ whole genome shotgun (WGS) entry which is preliminary data.</text>
</comment>
<accession>A0A1Q9LJT6</accession>
<dbReference type="RefSeq" id="WP_075976193.1">
    <property type="nucleotide sequence ID" value="NZ_MKQR01000017.1"/>
</dbReference>
<keyword evidence="1" id="KW-0620">Polyamine biosynthesis</keyword>
<dbReference type="Proteomes" id="UP000186040">
    <property type="component" value="Unassembled WGS sequence"/>
</dbReference>
<dbReference type="Gene3D" id="3.40.50.150">
    <property type="entry name" value="Vaccinia Virus protein VP39"/>
    <property type="match status" value="1"/>
</dbReference>
<reference evidence="2 3" key="1">
    <citation type="submission" date="2016-10" db="EMBL/GenBank/DDBJ databases">
        <title>The Draft Genome Sequence of Actinokineospora bangkokensis 44EHWT reveals the biosynthetic pathway of antifungal compounds Thailandins with unusual extender unit butylmalonyl-CoA.</title>
        <authorList>
            <person name="Greule A."/>
            <person name="Intra B."/>
            <person name="Flemming S."/>
            <person name="Rommel M.G."/>
            <person name="Panbangred W."/>
            <person name="Bechthold A."/>
        </authorList>
    </citation>
    <scope>NUCLEOTIDE SEQUENCE [LARGE SCALE GENOMIC DNA]</scope>
    <source>
        <strain evidence="2 3">44EHW</strain>
    </source>
</reference>
<evidence type="ECO:0000313" key="2">
    <source>
        <dbReference type="EMBL" id="OLR92306.1"/>
    </source>
</evidence>
<dbReference type="STRING" id="1193682.BJP25_22730"/>
<dbReference type="SUPFAM" id="SSF53335">
    <property type="entry name" value="S-adenosyl-L-methionine-dependent methyltransferases"/>
    <property type="match status" value="1"/>
</dbReference>
<dbReference type="NCBIfam" id="NF037959">
    <property type="entry name" value="MFS_SpdSyn"/>
    <property type="match status" value="1"/>
</dbReference>
<dbReference type="EMBL" id="MKQR01000017">
    <property type="protein sequence ID" value="OLR92306.1"/>
    <property type="molecule type" value="Genomic_DNA"/>
</dbReference>
<keyword evidence="3" id="KW-1185">Reference proteome</keyword>
<proteinExistence type="predicted"/>
<dbReference type="PANTHER" id="PTHR43317:SF1">
    <property type="entry name" value="THERMOSPERMINE SYNTHASE ACAULIS5"/>
    <property type="match status" value="1"/>
</dbReference>
<dbReference type="PANTHER" id="PTHR43317">
    <property type="entry name" value="THERMOSPERMINE SYNTHASE ACAULIS5"/>
    <property type="match status" value="1"/>
</dbReference>